<dbReference type="Proteomes" id="UP000027195">
    <property type="component" value="Unassembled WGS sequence"/>
</dbReference>
<protein>
    <submittedName>
        <fullName evidence="1">Uncharacterized protein</fullName>
    </submittedName>
</protein>
<gene>
    <name evidence="1" type="ORF">BOTBODRAFT_342230</name>
</gene>
<dbReference type="AlphaFoldDB" id="A0A067MG11"/>
<sequence length="100" mass="10418">MSAVPIFLTGAASPAFLIPTRNGFSFLLVNSFLSTALSLRAGALLDIMYGNIESEIRVRETSSVNRQLEGQGVYASERGTSVATVAGESSSKAVEGGNTC</sequence>
<dbReference type="EMBL" id="KL198037">
    <property type="protein sequence ID" value="KDQ14444.1"/>
    <property type="molecule type" value="Genomic_DNA"/>
</dbReference>
<reference evidence="2" key="1">
    <citation type="journal article" date="2014" name="Proc. Natl. Acad. Sci. U.S.A.">
        <title>Extensive sampling of basidiomycete genomes demonstrates inadequacy of the white-rot/brown-rot paradigm for wood decay fungi.</title>
        <authorList>
            <person name="Riley R."/>
            <person name="Salamov A.A."/>
            <person name="Brown D.W."/>
            <person name="Nagy L.G."/>
            <person name="Floudas D."/>
            <person name="Held B.W."/>
            <person name="Levasseur A."/>
            <person name="Lombard V."/>
            <person name="Morin E."/>
            <person name="Otillar R."/>
            <person name="Lindquist E.A."/>
            <person name="Sun H."/>
            <person name="LaButti K.M."/>
            <person name="Schmutz J."/>
            <person name="Jabbour D."/>
            <person name="Luo H."/>
            <person name="Baker S.E."/>
            <person name="Pisabarro A.G."/>
            <person name="Walton J.D."/>
            <person name="Blanchette R.A."/>
            <person name="Henrissat B."/>
            <person name="Martin F."/>
            <person name="Cullen D."/>
            <person name="Hibbett D.S."/>
            <person name="Grigoriev I.V."/>
        </authorList>
    </citation>
    <scope>NUCLEOTIDE SEQUENCE [LARGE SCALE GENOMIC DNA]</scope>
    <source>
        <strain evidence="2">FD-172 SS1</strain>
    </source>
</reference>
<dbReference type="HOGENOM" id="CLU_2305609_0_0_1"/>
<name>A0A067MG11_BOTB1</name>
<evidence type="ECO:0000313" key="2">
    <source>
        <dbReference type="Proteomes" id="UP000027195"/>
    </source>
</evidence>
<proteinExistence type="predicted"/>
<evidence type="ECO:0000313" key="1">
    <source>
        <dbReference type="EMBL" id="KDQ14444.1"/>
    </source>
</evidence>
<organism evidence="1 2">
    <name type="scientific">Botryobasidium botryosum (strain FD-172 SS1)</name>
    <dbReference type="NCBI Taxonomy" id="930990"/>
    <lineage>
        <taxon>Eukaryota</taxon>
        <taxon>Fungi</taxon>
        <taxon>Dikarya</taxon>
        <taxon>Basidiomycota</taxon>
        <taxon>Agaricomycotina</taxon>
        <taxon>Agaricomycetes</taxon>
        <taxon>Cantharellales</taxon>
        <taxon>Botryobasidiaceae</taxon>
        <taxon>Botryobasidium</taxon>
    </lineage>
</organism>
<keyword evidence="2" id="KW-1185">Reference proteome</keyword>
<dbReference type="InParanoid" id="A0A067MG11"/>
<accession>A0A067MG11</accession>